<dbReference type="SUPFAM" id="SSF63829">
    <property type="entry name" value="Calcium-dependent phosphotriesterase"/>
    <property type="match status" value="1"/>
</dbReference>
<evidence type="ECO:0000256" key="1">
    <source>
        <dbReference type="SAM" id="SignalP"/>
    </source>
</evidence>
<protein>
    <recommendedName>
        <fullName evidence="4">SMP-30/Gluconolactonase/LRE-like region domain-containing protein</fullName>
    </recommendedName>
</protein>
<proteinExistence type="predicted"/>
<comment type="caution">
    <text evidence="2">The sequence shown here is derived from an EMBL/GenBank/DDBJ whole genome shotgun (WGS) entry which is preliminary data.</text>
</comment>
<dbReference type="InterPro" id="IPR051262">
    <property type="entry name" value="SMP-30/CGR1_Lactonase"/>
</dbReference>
<dbReference type="InterPro" id="IPR011042">
    <property type="entry name" value="6-blade_b-propeller_TolB-like"/>
</dbReference>
<keyword evidence="3" id="KW-1185">Reference proteome</keyword>
<evidence type="ECO:0000313" key="3">
    <source>
        <dbReference type="Proteomes" id="UP000309215"/>
    </source>
</evidence>
<accession>A0A4V5PNT4</accession>
<organism evidence="2 3">
    <name type="scientific">Polyangium fumosum</name>
    <dbReference type="NCBI Taxonomy" id="889272"/>
    <lineage>
        <taxon>Bacteria</taxon>
        <taxon>Pseudomonadati</taxon>
        <taxon>Myxococcota</taxon>
        <taxon>Polyangia</taxon>
        <taxon>Polyangiales</taxon>
        <taxon>Polyangiaceae</taxon>
        <taxon>Polyangium</taxon>
    </lineage>
</organism>
<dbReference type="AlphaFoldDB" id="A0A4V5PNT4"/>
<dbReference type="EMBL" id="SSMQ01000039">
    <property type="protein sequence ID" value="TKD01491.1"/>
    <property type="molecule type" value="Genomic_DNA"/>
</dbReference>
<feature type="signal peptide" evidence="1">
    <location>
        <begin position="1"/>
        <end position="34"/>
    </location>
</feature>
<sequence length="372" mass="39114">MTRSRVWRGGNRIGSLIGAAAAVALVLQTQSPSAAPKHCGDFLARVAELPGYPDGIVLRKSRVYVSGPALGVDAGGAPSEIAVFHGKTGEHLETISIQGEDLAAPHALTGLTVDADGRLYAVSSQLGVLRLTDKKFGKWKQTVYAGPFPDLTSCAPGDSSDLCAPNVYEMPPMPSDITFAKDGHAYVTDAAQATIYRIPPGGGAPEIWLQSAKLAGYYDLQGARGILVSADGKSLYVTVGFSADAPWEGRIYKIRRVPAPNEGDITLVHVFPNFEAPSGLGLGEDGELFVALSITSEIAVVKPTGGELGRFASATNDEIPLDGPAHMAFDGKGGLFVTNQAIPSGLLDRFAVVEVDVKDRGYKNHPPKPNLP</sequence>
<dbReference type="PANTHER" id="PTHR47572">
    <property type="entry name" value="LIPOPROTEIN-RELATED"/>
    <property type="match status" value="1"/>
</dbReference>
<evidence type="ECO:0008006" key="4">
    <source>
        <dbReference type="Google" id="ProtNLM"/>
    </source>
</evidence>
<dbReference type="Gene3D" id="2.120.10.30">
    <property type="entry name" value="TolB, C-terminal domain"/>
    <property type="match status" value="1"/>
</dbReference>
<dbReference type="Proteomes" id="UP000309215">
    <property type="component" value="Unassembled WGS sequence"/>
</dbReference>
<name>A0A4V5PNT4_9BACT</name>
<evidence type="ECO:0000313" key="2">
    <source>
        <dbReference type="EMBL" id="TKD01491.1"/>
    </source>
</evidence>
<reference evidence="2 3" key="1">
    <citation type="submission" date="2019-04" db="EMBL/GenBank/DDBJ databases">
        <authorList>
            <person name="Li Y."/>
            <person name="Wang J."/>
        </authorList>
    </citation>
    <scope>NUCLEOTIDE SEQUENCE [LARGE SCALE GENOMIC DNA]</scope>
    <source>
        <strain evidence="2 3">DSM 14668</strain>
    </source>
</reference>
<feature type="chain" id="PRO_5020642776" description="SMP-30/Gluconolactonase/LRE-like region domain-containing protein" evidence="1">
    <location>
        <begin position="35"/>
        <end position="372"/>
    </location>
</feature>
<dbReference type="OrthoDB" id="9768084at2"/>
<keyword evidence="1" id="KW-0732">Signal</keyword>
<dbReference type="RefSeq" id="WP_136932689.1">
    <property type="nucleotide sequence ID" value="NZ_SSMQ01000039.1"/>
</dbReference>
<gene>
    <name evidence="2" type="ORF">E8A74_30805</name>
</gene>
<dbReference type="PANTHER" id="PTHR47572:SF5">
    <property type="entry name" value="BLR2277 PROTEIN"/>
    <property type="match status" value="1"/>
</dbReference>